<keyword evidence="3 7" id="KW-0812">Transmembrane</keyword>
<evidence type="ECO:0000256" key="2">
    <source>
        <dbReference type="ARBA" id="ARBA00022475"/>
    </source>
</evidence>
<reference evidence="10" key="1">
    <citation type="journal article" date="2014" name="Genome Announc.">
        <title>Draft Genome Sequence of Clostridium straminisolvens Strain JCM 21531T, Isolated from a Cellulose-Degrading Bacterial Community.</title>
        <authorList>
            <person name="Yuki M."/>
            <person name="Oshima K."/>
            <person name="Suda W."/>
            <person name="Sakamoto M."/>
            <person name="Kitamura K."/>
            <person name="Iida T."/>
            <person name="Hattori M."/>
            <person name="Ohkuma M."/>
        </authorList>
    </citation>
    <scope>NUCLEOTIDE SEQUENCE [LARGE SCALE GENOMIC DNA]</scope>
    <source>
        <strain evidence="10">JCM 21531</strain>
    </source>
</reference>
<dbReference type="STRING" id="1294263.JCM21531_2024"/>
<dbReference type="InterPro" id="IPR024449">
    <property type="entry name" value="Anti-sigma_RsgI_N"/>
</dbReference>
<dbReference type="SMART" id="SM01067">
    <property type="entry name" value="CBM_3"/>
    <property type="match status" value="1"/>
</dbReference>
<comment type="caution">
    <text evidence="10">The sequence shown here is derived from an EMBL/GenBank/DDBJ whole genome shotgun (WGS) entry which is preliminary data.</text>
</comment>
<evidence type="ECO:0000256" key="4">
    <source>
        <dbReference type="ARBA" id="ARBA00022989"/>
    </source>
</evidence>
<evidence type="ECO:0000259" key="8">
    <source>
        <dbReference type="PROSITE" id="PS51172"/>
    </source>
</evidence>
<feature type="domain" description="CBM3" evidence="8">
    <location>
        <begin position="328"/>
        <end position="478"/>
    </location>
</feature>
<dbReference type="Pfam" id="PF23750">
    <property type="entry name" value="RsgI_M"/>
    <property type="match status" value="1"/>
</dbReference>
<dbReference type="Pfam" id="PF00942">
    <property type="entry name" value="CBM_3"/>
    <property type="match status" value="1"/>
</dbReference>
<sequence length="478" mass="54877">MNKMGIVYEIQGKKAIVFTTDSEFVIIHRRKDMCVGQQVSFENEDIYNVNRRRFIYTAAAFSSVAAVFVVMFLYFQSSFLRSTDNIYGYIDIDINPSVELVIDENYRVLEVKPLNKDGVRLTEGLNLESKKVESVVAELVRKSMDIGFIKAEDDRKIILISGALNDKRSQYKSGREDEEDKLSRLLDNIKSEVDMMDNVEGHIIMATPEERKDASEYGLSMGRYCLYLETQELDNSVTVDEIYEMSVTDMIEKLEQIKTAPGDMSSPKPQVAKTPAEETVQMPSEPVQQPTMSELPEVSPYPSETPTTIDEKTPQPSNAVESPKHSEGGSKGLKIQHYSNKPYDSQGVEFSFRMYNTGNEAIDLKDVKVRYYFKEELSVDEMNWAVYFYSLGSEKDVQCRFYDLPGKTEANKYLEITFKAGTLLPNDVMYITGEFYQNDWGRFEQRDDYSYNPSNSYTDWKKMTAYISNRLVWGSEPN</sequence>
<dbReference type="AlphaFoldDB" id="W4V5X4"/>
<keyword evidence="4 7" id="KW-1133">Transmembrane helix</keyword>
<dbReference type="InterPro" id="IPR055431">
    <property type="entry name" value="RsgI_M"/>
</dbReference>
<dbReference type="GO" id="GO:0005975">
    <property type="term" value="P:carbohydrate metabolic process"/>
    <property type="evidence" value="ECO:0007669"/>
    <property type="project" value="InterPro"/>
</dbReference>
<keyword evidence="2" id="KW-1003">Cell membrane</keyword>
<feature type="domain" description="RsgI N-terminal anti-sigma" evidence="9">
    <location>
        <begin position="3"/>
        <end position="50"/>
    </location>
</feature>
<protein>
    <submittedName>
        <fullName evidence="10">Mannan endo-1,4-beta-mannosidase</fullName>
    </submittedName>
</protein>
<dbReference type="Pfam" id="PF12791">
    <property type="entry name" value="RsgI_N"/>
    <property type="match status" value="1"/>
</dbReference>
<evidence type="ECO:0000256" key="7">
    <source>
        <dbReference type="SAM" id="Phobius"/>
    </source>
</evidence>
<dbReference type="RefSeq" id="WP_038288698.1">
    <property type="nucleotide sequence ID" value="NZ_BAVR01000021.1"/>
</dbReference>
<gene>
    <name evidence="10" type="ORF">JCM21531_2024</name>
</gene>
<dbReference type="InterPro" id="IPR036966">
    <property type="entry name" value="CBM3_sf"/>
</dbReference>
<feature type="region of interest" description="Disordered" evidence="6">
    <location>
        <begin position="258"/>
        <end position="338"/>
    </location>
</feature>
<dbReference type="EMBL" id="BAVR01000021">
    <property type="protein sequence ID" value="GAE88572.1"/>
    <property type="molecule type" value="Genomic_DNA"/>
</dbReference>
<comment type="subcellular location">
    <subcellularLocation>
        <location evidence="1">Cell membrane</location>
        <topology evidence="1">Single-pass membrane protein</topology>
    </subcellularLocation>
</comment>
<evidence type="ECO:0000313" key="11">
    <source>
        <dbReference type="Proteomes" id="UP000019109"/>
    </source>
</evidence>
<dbReference type="InterPro" id="IPR001956">
    <property type="entry name" value="CBM3"/>
</dbReference>
<dbReference type="GO" id="GO:0030248">
    <property type="term" value="F:cellulose binding"/>
    <property type="evidence" value="ECO:0007669"/>
    <property type="project" value="InterPro"/>
</dbReference>
<dbReference type="OrthoDB" id="9800626at2"/>
<dbReference type="Proteomes" id="UP000019109">
    <property type="component" value="Unassembled WGS sequence"/>
</dbReference>
<evidence type="ECO:0000259" key="9">
    <source>
        <dbReference type="PROSITE" id="PS51849"/>
    </source>
</evidence>
<evidence type="ECO:0000256" key="6">
    <source>
        <dbReference type="SAM" id="MobiDB-lite"/>
    </source>
</evidence>
<keyword evidence="11" id="KW-1185">Reference proteome</keyword>
<dbReference type="Gene3D" id="2.60.40.710">
    <property type="entry name" value="Endoglucanase-like"/>
    <property type="match status" value="1"/>
</dbReference>
<dbReference type="SUPFAM" id="SSF49384">
    <property type="entry name" value="Carbohydrate-binding domain"/>
    <property type="match status" value="1"/>
</dbReference>
<keyword evidence="5 7" id="KW-0472">Membrane</keyword>
<evidence type="ECO:0000256" key="3">
    <source>
        <dbReference type="ARBA" id="ARBA00022692"/>
    </source>
</evidence>
<dbReference type="PROSITE" id="PS51172">
    <property type="entry name" value="CBM3"/>
    <property type="match status" value="1"/>
</dbReference>
<evidence type="ECO:0000256" key="5">
    <source>
        <dbReference type="ARBA" id="ARBA00023136"/>
    </source>
</evidence>
<evidence type="ECO:0000256" key="1">
    <source>
        <dbReference type="ARBA" id="ARBA00004162"/>
    </source>
</evidence>
<dbReference type="GO" id="GO:0005886">
    <property type="term" value="C:plasma membrane"/>
    <property type="evidence" value="ECO:0007669"/>
    <property type="project" value="UniProtKB-SubCell"/>
</dbReference>
<name>W4V5X4_9FIRM</name>
<dbReference type="InterPro" id="IPR008965">
    <property type="entry name" value="CBM2/CBM3_carb-bd_dom_sf"/>
</dbReference>
<evidence type="ECO:0000313" key="10">
    <source>
        <dbReference type="EMBL" id="GAE88572.1"/>
    </source>
</evidence>
<feature type="transmembrane region" description="Helical" evidence="7">
    <location>
        <begin position="54"/>
        <end position="75"/>
    </location>
</feature>
<proteinExistence type="predicted"/>
<accession>W4V5X4</accession>
<feature type="compositionally biased region" description="Polar residues" evidence="6">
    <location>
        <begin position="302"/>
        <end position="320"/>
    </location>
</feature>
<dbReference type="PROSITE" id="PS51849">
    <property type="entry name" value="RSGI_N"/>
    <property type="match status" value="1"/>
</dbReference>
<organism evidence="10 11">
    <name type="scientific">Acetivibrio straminisolvens JCM 21531</name>
    <dbReference type="NCBI Taxonomy" id="1294263"/>
    <lineage>
        <taxon>Bacteria</taxon>
        <taxon>Bacillati</taxon>
        <taxon>Bacillota</taxon>
        <taxon>Clostridia</taxon>
        <taxon>Eubacteriales</taxon>
        <taxon>Oscillospiraceae</taxon>
        <taxon>Acetivibrio</taxon>
    </lineage>
</organism>